<dbReference type="GO" id="GO:0016020">
    <property type="term" value="C:membrane"/>
    <property type="evidence" value="ECO:0007669"/>
    <property type="project" value="InterPro"/>
</dbReference>
<dbReference type="Pfam" id="PF03610">
    <property type="entry name" value="EIIA-man"/>
    <property type="match status" value="1"/>
</dbReference>
<evidence type="ECO:0000259" key="8">
    <source>
        <dbReference type="PROSITE" id="PS51096"/>
    </source>
</evidence>
<evidence type="ECO:0000256" key="3">
    <source>
        <dbReference type="ARBA" id="ARBA00022490"/>
    </source>
</evidence>
<evidence type="ECO:0000256" key="6">
    <source>
        <dbReference type="ARBA" id="ARBA00022683"/>
    </source>
</evidence>
<dbReference type="Gene3D" id="3.40.50.510">
    <property type="entry name" value="Phosphotransferase system, mannose-type IIA component"/>
    <property type="match status" value="1"/>
</dbReference>
<keyword evidence="7" id="KW-0418">Kinase</keyword>
<dbReference type="GO" id="GO:0009401">
    <property type="term" value="P:phosphoenolpyruvate-dependent sugar phosphotransferase system"/>
    <property type="evidence" value="ECO:0007669"/>
    <property type="project" value="UniProtKB-KW"/>
</dbReference>
<comment type="subcellular location">
    <subcellularLocation>
        <location evidence="1">Cytoplasm</location>
    </subcellularLocation>
</comment>
<comment type="caution">
    <text evidence="9">The sequence shown here is derived from an EMBL/GenBank/DDBJ whole genome shotgun (WGS) entry which is preliminary data.</text>
</comment>
<dbReference type="EMBL" id="JANKAS010000001">
    <property type="protein sequence ID" value="MCR1897639.1"/>
    <property type="molecule type" value="Genomic_DNA"/>
</dbReference>
<dbReference type="InterPro" id="IPR033887">
    <property type="entry name" value="PTS_IIA_man"/>
</dbReference>
<accession>A0AAE3HDX5</accession>
<keyword evidence="2" id="KW-0813">Transport</keyword>
<feature type="domain" description="PTS EIIA type-4" evidence="8">
    <location>
        <begin position="1"/>
        <end position="123"/>
    </location>
</feature>
<keyword evidence="5" id="KW-0808">Transferase</keyword>
<evidence type="ECO:0000256" key="4">
    <source>
        <dbReference type="ARBA" id="ARBA00022597"/>
    </source>
</evidence>
<organism evidence="9 10">
    <name type="scientific">Irregularibacter muris</name>
    <dbReference type="NCBI Taxonomy" id="1796619"/>
    <lineage>
        <taxon>Bacteria</taxon>
        <taxon>Bacillati</taxon>
        <taxon>Bacillota</taxon>
        <taxon>Clostridia</taxon>
        <taxon>Eubacteriales</taxon>
        <taxon>Eubacteriaceae</taxon>
        <taxon>Irregularibacter</taxon>
    </lineage>
</organism>
<keyword evidence="3" id="KW-0963">Cytoplasm</keyword>
<dbReference type="GO" id="GO:0005737">
    <property type="term" value="C:cytoplasm"/>
    <property type="evidence" value="ECO:0007669"/>
    <property type="project" value="UniProtKB-SubCell"/>
</dbReference>
<dbReference type="GO" id="GO:0016301">
    <property type="term" value="F:kinase activity"/>
    <property type="evidence" value="ECO:0007669"/>
    <property type="project" value="UniProtKB-KW"/>
</dbReference>
<dbReference type="InterPro" id="IPR004701">
    <property type="entry name" value="PTS_EIIA_man-typ"/>
</dbReference>
<evidence type="ECO:0000256" key="5">
    <source>
        <dbReference type="ARBA" id="ARBA00022679"/>
    </source>
</evidence>
<keyword evidence="10" id="KW-1185">Reference proteome</keyword>
<keyword evidence="6" id="KW-0598">Phosphotransferase system</keyword>
<evidence type="ECO:0000256" key="2">
    <source>
        <dbReference type="ARBA" id="ARBA00022448"/>
    </source>
</evidence>
<dbReference type="SUPFAM" id="SSF53062">
    <property type="entry name" value="PTS system fructose IIA component-like"/>
    <property type="match status" value="1"/>
</dbReference>
<dbReference type="InterPro" id="IPR051471">
    <property type="entry name" value="Bacterial_PTS_sugar_comp"/>
</dbReference>
<dbReference type="PANTHER" id="PTHR33799:SF1">
    <property type="entry name" value="PTS SYSTEM MANNOSE-SPECIFIC EIIAB COMPONENT-RELATED"/>
    <property type="match status" value="1"/>
</dbReference>
<dbReference type="PROSITE" id="PS51096">
    <property type="entry name" value="PTS_EIIA_TYPE_4"/>
    <property type="match status" value="1"/>
</dbReference>
<proteinExistence type="predicted"/>
<evidence type="ECO:0000313" key="10">
    <source>
        <dbReference type="Proteomes" id="UP001205748"/>
    </source>
</evidence>
<sequence>MTGILVVTHGKFSKEIIESAELIVGKQENITYLTLEHDDSVEELRSKVYESINLLERGDGVLVLADLFGGSPSNVIASNLKHLNFECITGINLPMLIEALVSRNTCSLSELVEKCMTSGNEGIQNLKEMLCARINQ</sequence>
<evidence type="ECO:0000256" key="7">
    <source>
        <dbReference type="ARBA" id="ARBA00022777"/>
    </source>
</evidence>
<evidence type="ECO:0000256" key="1">
    <source>
        <dbReference type="ARBA" id="ARBA00004496"/>
    </source>
</evidence>
<dbReference type="AlphaFoldDB" id="A0AAE3HDX5"/>
<evidence type="ECO:0000313" key="9">
    <source>
        <dbReference type="EMBL" id="MCR1897639.1"/>
    </source>
</evidence>
<gene>
    <name evidence="9" type="ORF">NSA47_01365</name>
</gene>
<dbReference type="Proteomes" id="UP001205748">
    <property type="component" value="Unassembled WGS sequence"/>
</dbReference>
<name>A0AAE3HDX5_9FIRM</name>
<dbReference type="InterPro" id="IPR036662">
    <property type="entry name" value="PTS_EIIA_man-typ_sf"/>
</dbReference>
<protein>
    <submittedName>
        <fullName evidence="9">PTS sugar transporter subunit IIA</fullName>
    </submittedName>
</protein>
<dbReference type="CDD" id="cd00006">
    <property type="entry name" value="PTS_IIA_man"/>
    <property type="match status" value="1"/>
</dbReference>
<reference evidence="9" key="1">
    <citation type="submission" date="2022-07" db="EMBL/GenBank/DDBJ databases">
        <title>Enhanced cultured diversity of the mouse gut microbiota enables custom-made synthetic communities.</title>
        <authorList>
            <person name="Afrizal A."/>
        </authorList>
    </citation>
    <scope>NUCLEOTIDE SEQUENCE</scope>
    <source>
        <strain evidence="9">DSM 28593</strain>
    </source>
</reference>
<dbReference type="PANTHER" id="PTHR33799">
    <property type="entry name" value="PTS PERMEASE-RELATED-RELATED"/>
    <property type="match status" value="1"/>
</dbReference>
<keyword evidence="4 9" id="KW-0762">Sugar transport</keyword>